<dbReference type="Proteomes" id="UP000886501">
    <property type="component" value="Unassembled WGS sequence"/>
</dbReference>
<reference evidence="1" key="2">
    <citation type="journal article" date="2020" name="Nat. Commun.">
        <title>Large-scale genome sequencing of mycorrhizal fungi provides insights into the early evolution of symbiotic traits.</title>
        <authorList>
            <person name="Miyauchi S."/>
            <person name="Kiss E."/>
            <person name="Kuo A."/>
            <person name="Drula E."/>
            <person name="Kohler A."/>
            <person name="Sanchez-Garcia M."/>
            <person name="Morin E."/>
            <person name="Andreopoulos B."/>
            <person name="Barry K.W."/>
            <person name="Bonito G."/>
            <person name="Buee M."/>
            <person name="Carver A."/>
            <person name="Chen C."/>
            <person name="Cichocki N."/>
            <person name="Clum A."/>
            <person name="Culley D."/>
            <person name="Crous P.W."/>
            <person name="Fauchery L."/>
            <person name="Girlanda M."/>
            <person name="Hayes R.D."/>
            <person name="Keri Z."/>
            <person name="LaButti K."/>
            <person name="Lipzen A."/>
            <person name="Lombard V."/>
            <person name="Magnuson J."/>
            <person name="Maillard F."/>
            <person name="Murat C."/>
            <person name="Nolan M."/>
            <person name="Ohm R.A."/>
            <person name="Pangilinan J."/>
            <person name="Pereira M.F."/>
            <person name="Perotto S."/>
            <person name="Peter M."/>
            <person name="Pfister S."/>
            <person name="Riley R."/>
            <person name="Sitrit Y."/>
            <person name="Stielow J.B."/>
            <person name="Szollosi G."/>
            <person name="Zifcakova L."/>
            <person name="Stursova M."/>
            <person name="Spatafora J.W."/>
            <person name="Tedersoo L."/>
            <person name="Vaario L.M."/>
            <person name="Yamada A."/>
            <person name="Yan M."/>
            <person name="Wang P."/>
            <person name="Xu J."/>
            <person name="Bruns T."/>
            <person name="Baldrian P."/>
            <person name="Vilgalys R."/>
            <person name="Dunand C."/>
            <person name="Henrissat B."/>
            <person name="Grigoriev I.V."/>
            <person name="Hibbett D."/>
            <person name="Nagy L.G."/>
            <person name="Martin F.M."/>
        </authorList>
    </citation>
    <scope>NUCLEOTIDE SEQUENCE</scope>
    <source>
        <strain evidence="1">P2</strain>
    </source>
</reference>
<proteinExistence type="predicted"/>
<reference evidence="1" key="1">
    <citation type="submission" date="2019-10" db="EMBL/GenBank/DDBJ databases">
        <authorList>
            <consortium name="DOE Joint Genome Institute"/>
            <person name="Kuo A."/>
            <person name="Miyauchi S."/>
            <person name="Kiss E."/>
            <person name="Drula E."/>
            <person name="Kohler A."/>
            <person name="Sanchez-Garcia M."/>
            <person name="Andreopoulos B."/>
            <person name="Barry K.W."/>
            <person name="Bonito G."/>
            <person name="Buee M."/>
            <person name="Carver A."/>
            <person name="Chen C."/>
            <person name="Cichocki N."/>
            <person name="Clum A."/>
            <person name="Culley D."/>
            <person name="Crous P.W."/>
            <person name="Fauchery L."/>
            <person name="Girlanda M."/>
            <person name="Hayes R."/>
            <person name="Keri Z."/>
            <person name="Labutti K."/>
            <person name="Lipzen A."/>
            <person name="Lombard V."/>
            <person name="Magnuson J."/>
            <person name="Maillard F."/>
            <person name="Morin E."/>
            <person name="Murat C."/>
            <person name="Nolan M."/>
            <person name="Ohm R."/>
            <person name="Pangilinan J."/>
            <person name="Pereira M."/>
            <person name="Perotto S."/>
            <person name="Peter M."/>
            <person name="Riley R."/>
            <person name="Sitrit Y."/>
            <person name="Stielow B."/>
            <person name="Szollosi G."/>
            <person name="Zifcakova L."/>
            <person name="Stursova M."/>
            <person name="Spatafora J.W."/>
            <person name="Tedersoo L."/>
            <person name="Vaario L.-M."/>
            <person name="Yamada A."/>
            <person name="Yan M."/>
            <person name="Wang P."/>
            <person name="Xu J."/>
            <person name="Bruns T."/>
            <person name="Baldrian P."/>
            <person name="Vilgalys R."/>
            <person name="Henrissat B."/>
            <person name="Grigoriev I.V."/>
            <person name="Hibbett D."/>
            <person name="Nagy L.G."/>
            <person name="Martin F.M."/>
        </authorList>
    </citation>
    <scope>NUCLEOTIDE SEQUENCE</scope>
    <source>
        <strain evidence="1">P2</strain>
    </source>
</reference>
<comment type="caution">
    <text evidence="1">The sequence shown here is derived from an EMBL/GenBank/DDBJ whole genome shotgun (WGS) entry which is preliminary data.</text>
</comment>
<feature type="non-terminal residue" evidence="1">
    <location>
        <position position="1"/>
    </location>
</feature>
<keyword evidence="2" id="KW-1185">Reference proteome</keyword>
<accession>A0ACB6ZSI7</accession>
<protein>
    <submittedName>
        <fullName evidence="1">Uncharacterized protein</fullName>
    </submittedName>
</protein>
<evidence type="ECO:0000313" key="1">
    <source>
        <dbReference type="EMBL" id="KAF9652607.1"/>
    </source>
</evidence>
<organism evidence="1 2">
    <name type="scientific">Thelephora ganbajun</name>
    <name type="common">Ganba fungus</name>
    <dbReference type="NCBI Taxonomy" id="370292"/>
    <lineage>
        <taxon>Eukaryota</taxon>
        <taxon>Fungi</taxon>
        <taxon>Dikarya</taxon>
        <taxon>Basidiomycota</taxon>
        <taxon>Agaricomycotina</taxon>
        <taxon>Agaricomycetes</taxon>
        <taxon>Thelephorales</taxon>
        <taxon>Thelephoraceae</taxon>
        <taxon>Thelephora</taxon>
    </lineage>
</organism>
<evidence type="ECO:0000313" key="2">
    <source>
        <dbReference type="Proteomes" id="UP000886501"/>
    </source>
</evidence>
<gene>
    <name evidence="1" type="ORF">BDM02DRAFT_3088957</name>
</gene>
<sequence length="930" mass="102526">DICPHYSPVKVVRARVWRACEVCRKRKIKCDGQEPCAYCLSSGKTCSFKEINDNAAGARQYAITVDNRLARVEEAIQRLMPMAQAFENWMETNDQKLPWTDNALVSTVTSSSSTSHPLMANSVSASGASQQPPAPTIHSYLLPHSQGVRQPSSGKISSPAMDRLLDDDVDGANERWSDRFSFVAKDSYGNLRFIGGTSSMMLVEALNSLNDSAPLTGSPASSSSDRMPKATVEAELPFFKPNYQFRRPPARPLPEQVIFPSTSVADELITTYFTYIHHTFPILHQQSFVNAYVKVMEARAANKGYGNHPFLSCLFAVFACASTMKAKTSKGKSPSPPPSSVKPVDPPPQFHGMDYYESSQVLFWMSSGASQIEHVQALALQAICNASWNTLATSWINAGQALRRAQDIGLHRSPRRLQLSSLEKEIRRRVWWCVYGLDRVLSMALGRPSGANDDDCDVELPVEIDDGQLQSSAEGNTLSPGENFMTGFIWLTKIYIIAGKIARQLQSSKIEDPSKDDQMSQTVRALDRELAEWVENLPHNVRHATNNRKNPKMLALCLTAFFVYHSAIINLHRPLIPDSDTSTNDLSSLKQCISAAKSCLRIGEMVKEMLPTSHHLAFAVQYITLSGVLLLRCVAYGSQAGLVEAVIVDAEKCVELLEGMEGIWNGAERCREIVSDLLVVVKTRHYGGLSALDTIQTTRGESRSSPHTLSFSGKISSHSAPPESSQGKRKSPPEFEVAGSRSRPRLDGPQPQHISWASRPNDHRRECGGAPQLVGNWPSQHQGGNEPTSLDSVTQQRLSNVRTPVDHDAREQQSQYHHGFNTRRMSGQVPGVDVGQMPSIVQHSGNHVISPQHPPYQETPRISLDLNALSAGQEIDGLPFSGYDFLGGDVYALLGSVFRPQNEQLPAHYEANSQMLWQAYGQAGSHLGQE</sequence>
<dbReference type="EMBL" id="MU117968">
    <property type="protein sequence ID" value="KAF9652607.1"/>
    <property type="molecule type" value="Genomic_DNA"/>
</dbReference>
<name>A0ACB6ZSI7_THEGA</name>